<evidence type="ECO:0008006" key="4">
    <source>
        <dbReference type="Google" id="ProtNLM"/>
    </source>
</evidence>
<feature type="chain" id="PRO_5003166464" description="Cystatin domain-containing protein" evidence="1">
    <location>
        <begin position="22"/>
        <end position="123"/>
    </location>
</feature>
<dbReference type="SUPFAM" id="SSF54403">
    <property type="entry name" value="Cystatin/monellin"/>
    <property type="match status" value="1"/>
</dbReference>
<protein>
    <recommendedName>
        <fullName evidence="4">Cystatin domain-containing protein</fullName>
    </recommendedName>
</protein>
<dbReference type="EMBL" id="AEIU01000056">
    <property type="protein sequence ID" value="EFP97538.1"/>
    <property type="molecule type" value="Genomic_DNA"/>
</dbReference>
<dbReference type="Proteomes" id="UP000002943">
    <property type="component" value="Unassembled WGS sequence"/>
</dbReference>
<gene>
    <name evidence="2" type="ORF">VIBC2010_09687</name>
</gene>
<accession>E3BHF0</accession>
<dbReference type="RefSeq" id="WP_009600409.1">
    <property type="nucleotide sequence ID" value="NZ_AEIU01000056.1"/>
</dbReference>
<dbReference type="Gene3D" id="3.10.450.10">
    <property type="match status" value="1"/>
</dbReference>
<reference evidence="2 3" key="1">
    <citation type="journal article" date="2012" name="Int. J. Syst. Evol. Microbiol.">
        <title>Vibrio caribbeanicus sp. nov., isolated from the marine sponge Scleritoderma cyanea.</title>
        <authorList>
            <person name="Hoffmann M."/>
            <person name="Monday S.R."/>
            <person name="Allard M.W."/>
            <person name="Strain E.A."/>
            <person name="Whittaker P."/>
            <person name="Naum M."/>
            <person name="McCarthy P.J."/>
            <person name="Lopez J.V."/>
            <person name="Fischer M."/>
            <person name="Brown E.W."/>
        </authorList>
    </citation>
    <scope>NUCLEOTIDE SEQUENCE [LARGE SCALE GENOMIC DNA]</scope>
    <source>
        <strain evidence="2 3">ATCC BAA-2122</strain>
    </source>
</reference>
<proteinExistence type="predicted"/>
<evidence type="ECO:0000256" key="1">
    <source>
        <dbReference type="SAM" id="SignalP"/>
    </source>
</evidence>
<keyword evidence="3" id="KW-1185">Reference proteome</keyword>
<sequence length="123" mass="13394">MKTSVIISIIASATLFGCSNAATSISNQKEQSYICQNKALAGGWSASDVTPEAKQAIALVIEKMGDDAELKRIDLVRIQIVSGMNYAVQFTLKNGEQWHAIVYRNLSNEYSIVEPAKLGILCQ</sequence>
<dbReference type="PROSITE" id="PS51257">
    <property type="entry name" value="PROKAR_LIPOPROTEIN"/>
    <property type="match status" value="1"/>
</dbReference>
<dbReference type="InterPro" id="IPR046350">
    <property type="entry name" value="Cystatin_sf"/>
</dbReference>
<dbReference type="OrthoDB" id="6196402at2"/>
<dbReference type="eggNOG" id="COG1574">
    <property type="taxonomic scope" value="Bacteria"/>
</dbReference>
<dbReference type="AlphaFoldDB" id="E3BHF0"/>
<name>E3BHF0_9VIBR</name>
<feature type="signal peptide" evidence="1">
    <location>
        <begin position="1"/>
        <end position="21"/>
    </location>
</feature>
<comment type="caution">
    <text evidence="2">The sequence shown here is derived from an EMBL/GenBank/DDBJ whole genome shotgun (WGS) entry which is preliminary data.</text>
</comment>
<evidence type="ECO:0000313" key="3">
    <source>
        <dbReference type="Proteomes" id="UP000002943"/>
    </source>
</evidence>
<keyword evidence="1" id="KW-0732">Signal</keyword>
<dbReference type="STRING" id="796620.VIBC2010_09687"/>
<evidence type="ECO:0000313" key="2">
    <source>
        <dbReference type="EMBL" id="EFP97538.1"/>
    </source>
</evidence>
<organism evidence="2 3">
    <name type="scientific">Vibrio caribbeanicus ATCC BAA-2122</name>
    <dbReference type="NCBI Taxonomy" id="796620"/>
    <lineage>
        <taxon>Bacteria</taxon>
        <taxon>Pseudomonadati</taxon>
        <taxon>Pseudomonadota</taxon>
        <taxon>Gammaproteobacteria</taxon>
        <taxon>Vibrionales</taxon>
        <taxon>Vibrionaceae</taxon>
        <taxon>Vibrio</taxon>
    </lineage>
</organism>